<dbReference type="Pfam" id="PF08239">
    <property type="entry name" value="SH3_3"/>
    <property type="match status" value="2"/>
</dbReference>
<feature type="chain" id="PRO_5022081011" evidence="4">
    <location>
        <begin position="27"/>
        <end position="575"/>
    </location>
</feature>
<dbReference type="InterPro" id="IPR003646">
    <property type="entry name" value="SH3-like_bac-type"/>
</dbReference>
<proteinExistence type="predicted"/>
<dbReference type="SUPFAM" id="SSF53187">
    <property type="entry name" value="Zn-dependent exopeptidases"/>
    <property type="match status" value="1"/>
</dbReference>
<keyword evidence="8" id="KW-1185">Reference proteome</keyword>
<evidence type="ECO:0000256" key="4">
    <source>
        <dbReference type="SAM" id="SignalP"/>
    </source>
</evidence>
<dbReference type="PROSITE" id="PS51272">
    <property type="entry name" value="SLH"/>
    <property type="match status" value="2"/>
</dbReference>
<evidence type="ECO:0000313" key="7">
    <source>
        <dbReference type="EMBL" id="GEN82520.1"/>
    </source>
</evidence>
<keyword evidence="4" id="KW-0732">Signal</keyword>
<dbReference type="InterPro" id="IPR050695">
    <property type="entry name" value="N-acetylmuramoyl_amidase_3"/>
</dbReference>
<dbReference type="CDD" id="cd02696">
    <property type="entry name" value="MurNAc-LAA"/>
    <property type="match status" value="1"/>
</dbReference>
<feature type="domain" description="SH3b" evidence="6">
    <location>
        <begin position="212"/>
        <end position="280"/>
    </location>
</feature>
<dbReference type="GO" id="GO:0071555">
    <property type="term" value="P:cell wall organization"/>
    <property type="evidence" value="ECO:0007669"/>
    <property type="project" value="UniProtKB-KW"/>
</dbReference>
<feature type="domain" description="SLH" evidence="5">
    <location>
        <begin position="26"/>
        <end position="87"/>
    </location>
</feature>
<dbReference type="PROSITE" id="PS51781">
    <property type="entry name" value="SH3B"/>
    <property type="match status" value="2"/>
</dbReference>
<dbReference type="OrthoDB" id="9806267at2"/>
<dbReference type="RefSeq" id="WP_147055638.1">
    <property type="nucleotide sequence ID" value="NZ_BJYL01000010.1"/>
</dbReference>
<accession>A0A511Z519</accession>
<dbReference type="PANTHER" id="PTHR30404:SF0">
    <property type="entry name" value="N-ACETYLMURAMOYL-L-ALANINE AMIDASE AMIC"/>
    <property type="match status" value="1"/>
</dbReference>
<evidence type="ECO:0000256" key="3">
    <source>
        <dbReference type="SAM" id="MobiDB-lite"/>
    </source>
</evidence>
<keyword evidence="2" id="KW-0961">Cell wall biogenesis/degradation</keyword>
<feature type="region of interest" description="Disordered" evidence="3">
    <location>
        <begin position="280"/>
        <end position="326"/>
    </location>
</feature>
<sequence length="575" mass="63385">MKTFKWAAVTLLFFALVSIVPGHSSAQFQFSDISPDKEYYEQVHYIADLGIVNQVSKFNPGDNLTRAQAAKMLVIASKKQDMPTPAVDFKDLKPGTEQYDYASRAVELGYFKKKSDGSFKPNEKLKRDEMGYALSVAFNLTEKVTVDRPLMLTDMKNHSFAEQINGLYYGGVSQGDAGKFLPNDYLTRSQFALFVARALNDTYKLPVKLPEQTSRTYFAKVATGGDNLNVRTHPAVTGDVVGRLKDGDIVEVIGQTGEWLLILNDGKNGYIHSKYTIDIGTEKPSDTEGTTGEPEEPEVTDPEITDPEVTEPEEEWDTPSNTSGLIGKVTANSLNIRKTPSTSAAVVGKLTAGEKVEVLSLDGYWAKINTKSGTGYIHKNYLKLLNKTGNPLNGRIIVIDAGHGGKDPGTSKSKLNEKDIVLKVTKLVESKLKNAGAKVLLTRSNDTYLSLEQRTDYAKKHYAETFVSIHVNSASSTSAKGSEVYYDSSTNPNATESRLLANKIQANLIKQANMADRGVRDQRFYVIRNNNVAAVLIELGFITNADDFSKLSSDKYVELYAEAIYQGLVQYYSAQ</sequence>
<name>A0A511Z519_9BACL</name>
<comment type="caution">
    <text evidence="7">The sequence shown here is derived from an EMBL/GenBank/DDBJ whole genome shotgun (WGS) entry which is preliminary data.</text>
</comment>
<dbReference type="InterPro" id="IPR001119">
    <property type="entry name" value="SLH_dom"/>
</dbReference>
<dbReference type="GO" id="GO:0008745">
    <property type="term" value="F:N-acetylmuramoyl-L-alanine amidase activity"/>
    <property type="evidence" value="ECO:0007669"/>
    <property type="project" value="InterPro"/>
</dbReference>
<dbReference type="InterPro" id="IPR002508">
    <property type="entry name" value="MurNAc-LAA_cat"/>
</dbReference>
<evidence type="ECO:0000259" key="6">
    <source>
        <dbReference type="PROSITE" id="PS51781"/>
    </source>
</evidence>
<evidence type="ECO:0000256" key="2">
    <source>
        <dbReference type="ARBA" id="ARBA00023316"/>
    </source>
</evidence>
<dbReference type="SMART" id="SM00287">
    <property type="entry name" value="SH3b"/>
    <property type="match status" value="2"/>
</dbReference>
<feature type="compositionally biased region" description="Acidic residues" evidence="3">
    <location>
        <begin position="293"/>
        <end position="317"/>
    </location>
</feature>
<evidence type="ECO:0000259" key="5">
    <source>
        <dbReference type="PROSITE" id="PS51272"/>
    </source>
</evidence>
<dbReference type="Gene3D" id="3.40.630.40">
    <property type="entry name" value="Zn-dependent exopeptidases"/>
    <property type="match status" value="1"/>
</dbReference>
<dbReference type="Proteomes" id="UP000321901">
    <property type="component" value="Unassembled WGS sequence"/>
</dbReference>
<dbReference type="PANTHER" id="PTHR30404">
    <property type="entry name" value="N-ACETYLMURAMOYL-L-ALANINE AMIDASE"/>
    <property type="match status" value="1"/>
</dbReference>
<feature type="domain" description="SH3b" evidence="6">
    <location>
        <begin position="324"/>
        <end position="386"/>
    </location>
</feature>
<keyword evidence="1" id="KW-0378">Hydrolase</keyword>
<gene>
    <name evidence="7" type="ORF">SLU01_08320</name>
</gene>
<dbReference type="SMART" id="SM00646">
    <property type="entry name" value="Ami_3"/>
    <property type="match status" value="1"/>
</dbReference>
<feature type="signal peptide" evidence="4">
    <location>
        <begin position="1"/>
        <end position="26"/>
    </location>
</feature>
<dbReference type="GO" id="GO:0030288">
    <property type="term" value="C:outer membrane-bounded periplasmic space"/>
    <property type="evidence" value="ECO:0007669"/>
    <property type="project" value="TreeGrafter"/>
</dbReference>
<protein>
    <submittedName>
        <fullName evidence="7">Amidase</fullName>
    </submittedName>
</protein>
<dbReference type="EMBL" id="BJYL01000010">
    <property type="protein sequence ID" value="GEN82520.1"/>
    <property type="molecule type" value="Genomic_DNA"/>
</dbReference>
<dbReference type="Pfam" id="PF00395">
    <property type="entry name" value="SLH"/>
    <property type="match status" value="3"/>
</dbReference>
<feature type="domain" description="SLH" evidence="5">
    <location>
        <begin position="147"/>
        <end position="209"/>
    </location>
</feature>
<evidence type="ECO:0000256" key="1">
    <source>
        <dbReference type="ARBA" id="ARBA00022801"/>
    </source>
</evidence>
<dbReference type="Pfam" id="PF01520">
    <property type="entry name" value="Amidase_3"/>
    <property type="match status" value="1"/>
</dbReference>
<dbReference type="AlphaFoldDB" id="A0A511Z519"/>
<organism evidence="7 8">
    <name type="scientific">Sporosarcina luteola</name>
    <dbReference type="NCBI Taxonomy" id="582850"/>
    <lineage>
        <taxon>Bacteria</taxon>
        <taxon>Bacillati</taxon>
        <taxon>Bacillota</taxon>
        <taxon>Bacilli</taxon>
        <taxon>Bacillales</taxon>
        <taxon>Caryophanaceae</taxon>
        <taxon>Sporosarcina</taxon>
    </lineage>
</organism>
<reference evidence="7 8" key="1">
    <citation type="submission" date="2019-07" db="EMBL/GenBank/DDBJ databases">
        <title>Whole genome shotgun sequence of Sporosarcina luteola NBRC 105378.</title>
        <authorList>
            <person name="Hosoyama A."/>
            <person name="Uohara A."/>
            <person name="Ohji S."/>
            <person name="Ichikawa N."/>
        </authorList>
    </citation>
    <scope>NUCLEOTIDE SEQUENCE [LARGE SCALE GENOMIC DNA]</scope>
    <source>
        <strain evidence="7 8">NBRC 105378</strain>
    </source>
</reference>
<evidence type="ECO:0000313" key="8">
    <source>
        <dbReference type="Proteomes" id="UP000321901"/>
    </source>
</evidence>
<dbReference type="GO" id="GO:0009253">
    <property type="term" value="P:peptidoglycan catabolic process"/>
    <property type="evidence" value="ECO:0007669"/>
    <property type="project" value="InterPro"/>
</dbReference>
<dbReference type="Gene3D" id="2.30.30.40">
    <property type="entry name" value="SH3 Domains"/>
    <property type="match status" value="2"/>
</dbReference>